<proteinExistence type="predicted"/>
<evidence type="ECO:0008006" key="4">
    <source>
        <dbReference type="Google" id="ProtNLM"/>
    </source>
</evidence>
<evidence type="ECO:0000313" key="2">
    <source>
        <dbReference type="EMBL" id="KAJ7340505.1"/>
    </source>
</evidence>
<protein>
    <recommendedName>
        <fullName evidence="4">Secreted protein</fullName>
    </recommendedName>
</protein>
<accession>A0A9X0CH92</accession>
<reference evidence="2" key="1">
    <citation type="submission" date="2023-01" db="EMBL/GenBank/DDBJ databases">
        <title>Genome assembly of the deep-sea coral Lophelia pertusa.</title>
        <authorList>
            <person name="Herrera S."/>
            <person name="Cordes E."/>
        </authorList>
    </citation>
    <scope>NUCLEOTIDE SEQUENCE</scope>
    <source>
        <strain evidence="2">USNM1676648</strain>
        <tissue evidence="2">Polyp</tissue>
    </source>
</reference>
<gene>
    <name evidence="2" type="ORF">OS493_003257</name>
</gene>
<dbReference type="AlphaFoldDB" id="A0A9X0CH92"/>
<organism evidence="2 3">
    <name type="scientific">Desmophyllum pertusum</name>
    <dbReference type="NCBI Taxonomy" id="174260"/>
    <lineage>
        <taxon>Eukaryota</taxon>
        <taxon>Metazoa</taxon>
        <taxon>Cnidaria</taxon>
        <taxon>Anthozoa</taxon>
        <taxon>Hexacorallia</taxon>
        <taxon>Scleractinia</taxon>
        <taxon>Caryophylliina</taxon>
        <taxon>Caryophylliidae</taxon>
        <taxon>Desmophyllum</taxon>
    </lineage>
</organism>
<name>A0A9X0CH92_9CNID</name>
<evidence type="ECO:0000313" key="3">
    <source>
        <dbReference type="Proteomes" id="UP001163046"/>
    </source>
</evidence>
<feature type="chain" id="PRO_5040959720" description="Secreted protein" evidence="1">
    <location>
        <begin position="22"/>
        <end position="102"/>
    </location>
</feature>
<feature type="signal peptide" evidence="1">
    <location>
        <begin position="1"/>
        <end position="21"/>
    </location>
</feature>
<keyword evidence="3" id="KW-1185">Reference proteome</keyword>
<dbReference type="EMBL" id="MU827778">
    <property type="protein sequence ID" value="KAJ7340505.1"/>
    <property type="molecule type" value="Genomic_DNA"/>
</dbReference>
<comment type="caution">
    <text evidence="2">The sequence shown here is derived from an EMBL/GenBank/DDBJ whole genome shotgun (WGS) entry which is preliminary data.</text>
</comment>
<dbReference type="Proteomes" id="UP001163046">
    <property type="component" value="Unassembled WGS sequence"/>
</dbReference>
<sequence>MRLSCRIKAIIVPLLLDTAATGGVRVPGLLVQDLDRPAPGRVLALVHQESIQSLTLVPRVVPLVPLPGHLYDRSVPVHLQNLLSHQHGLHHLATSVMKAMND</sequence>
<evidence type="ECO:0000256" key="1">
    <source>
        <dbReference type="SAM" id="SignalP"/>
    </source>
</evidence>
<keyword evidence="1" id="KW-0732">Signal</keyword>